<evidence type="ECO:0000313" key="4">
    <source>
        <dbReference type="Proteomes" id="UP001595932"/>
    </source>
</evidence>
<comment type="similarity">
    <text evidence="1">Belongs to the HAD-like hydrolase superfamily. S-2-haloalkanoic acid dehalogenase family.</text>
</comment>
<dbReference type="PANTHER" id="PTHR43316">
    <property type="entry name" value="HYDROLASE, HALOACID DELAHOGENASE-RELATED"/>
    <property type="match status" value="1"/>
</dbReference>
<dbReference type="InterPro" id="IPR051540">
    <property type="entry name" value="S-2-haloacid_dehalogenase"/>
</dbReference>
<keyword evidence="4" id="KW-1185">Reference proteome</keyword>
<evidence type="ECO:0000313" key="3">
    <source>
        <dbReference type="EMBL" id="MFC4711630.1"/>
    </source>
</evidence>
<dbReference type="Proteomes" id="UP001595932">
    <property type="component" value="Unassembled WGS sequence"/>
</dbReference>
<dbReference type="InterPro" id="IPR006439">
    <property type="entry name" value="HAD-SF_hydro_IA"/>
</dbReference>
<dbReference type="SFLD" id="SFLDS00003">
    <property type="entry name" value="Haloacid_Dehalogenase"/>
    <property type="match status" value="1"/>
</dbReference>
<dbReference type="PANTHER" id="PTHR43316:SF3">
    <property type="entry name" value="HALOACID DEHALOGENASE, TYPE II (AFU_ORTHOLOGUE AFUA_2G07750)-RELATED"/>
    <property type="match status" value="1"/>
</dbReference>
<dbReference type="InterPro" id="IPR006328">
    <property type="entry name" value="2-HAD"/>
</dbReference>
<accession>A0ABV9M938</accession>
<dbReference type="NCBIfam" id="TIGR01428">
    <property type="entry name" value="HAD_type_II"/>
    <property type="match status" value="1"/>
</dbReference>
<keyword evidence="2" id="KW-0378">Hydrolase</keyword>
<dbReference type="InterPro" id="IPR023198">
    <property type="entry name" value="PGP-like_dom2"/>
</dbReference>
<dbReference type="SUPFAM" id="SSF56784">
    <property type="entry name" value="HAD-like"/>
    <property type="match status" value="1"/>
</dbReference>
<evidence type="ECO:0000256" key="1">
    <source>
        <dbReference type="ARBA" id="ARBA00008106"/>
    </source>
</evidence>
<dbReference type="InterPro" id="IPR023214">
    <property type="entry name" value="HAD_sf"/>
</dbReference>
<gene>
    <name evidence="3" type="ORF">ACFO5U_02085</name>
</gene>
<dbReference type="Pfam" id="PF00702">
    <property type="entry name" value="Hydrolase"/>
    <property type="match status" value="1"/>
</dbReference>
<dbReference type="Gene3D" id="3.40.50.1000">
    <property type="entry name" value="HAD superfamily/HAD-like"/>
    <property type="match status" value="1"/>
</dbReference>
<comment type="caution">
    <text evidence="3">The sequence shown here is derived from an EMBL/GenBank/DDBJ whole genome shotgun (WGS) entry which is preliminary data.</text>
</comment>
<organism evidence="3 4">
    <name type="scientific">Planococcus dechangensis</name>
    <dbReference type="NCBI Taxonomy" id="1176255"/>
    <lineage>
        <taxon>Bacteria</taxon>
        <taxon>Bacillati</taxon>
        <taxon>Bacillota</taxon>
        <taxon>Bacilli</taxon>
        <taxon>Bacillales</taxon>
        <taxon>Caryophanaceae</taxon>
        <taxon>Planococcus</taxon>
    </lineage>
</organism>
<evidence type="ECO:0000256" key="2">
    <source>
        <dbReference type="ARBA" id="ARBA00022801"/>
    </source>
</evidence>
<reference evidence="4" key="1">
    <citation type="journal article" date="2019" name="Int. J. Syst. Evol. Microbiol.">
        <title>The Global Catalogue of Microorganisms (GCM) 10K type strain sequencing project: providing services to taxonomists for standard genome sequencing and annotation.</title>
        <authorList>
            <consortium name="The Broad Institute Genomics Platform"/>
            <consortium name="The Broad Institute Genome Sequencing Center for Infectious Disease"/>
            <person name="Wu L."/>
            <person name="Ma J."/>
        </authorList>
    </citation>
    <scope>NUCLEOTIDE SEQUENCE [LARGE SCALE GENOMIC DNA]</scope>
    <source>
        <strain evidence="4">CGMCC 1.12151</strain>
    </source>
</reference>
<dbReference type="SFLD" id="SFLDG01129">
    <property type="entry name" value="C1.5:_HAD__Beta-PGM__Phosphata"/>
    <property type="match status" value="1"/>
</dbReference>
<dbReference type="InterPro" id="IPR036412">
    <property type="entry name" value="HAD-like_sf"/>
</dbReference>
<sequence>MNHKVKALVFDVYGTLFDVHSVAAKAQSLYGRNGAELSQLWRKKQLEYSTLREVMGTYKPFSEVTRDALVHALHELGLPTDQAQQDALMEEYKALSLYEEVPAFLTEHGDKRLAVLSNGSRDMLEPLIAGSAIHGQITDIFSVDDIRKFKPSPAAYEYAHEQLGLDPGEVLFLSSNGWDIEGAKNIGFQTAWVNRSGQANEELDNRPDTVCEDLNGVSEWLEKQ</sequence>
<dbReference type="SFLD" id="SFLDG01135">
    <property type="entry name" value="C1.5.6:_HAD__Beta-PGM__Phospha"/>
    <property type="match status" value="1"/>
</dbReference>
<name>A0ABV9M938_9BACL</name>
<dbReference type="CDD" id="cd02588">
    <property type="entry name" value="HAD_L2-DEX"/>
    <property type="match status" value="1"/>
</dbReference>
<dbReference type="SFLD" id="SFLDF00045">
    <property type="entry name" value="2-haloacid_dehalogenase"/>
    <property type="match status" value="1"/>
</dbReference>
<proteinExistence type="inferred from homology"/>
<dbReference type="PRINTS" id="PR00413">
    <property type="entry name" value="HADHALOGNASE"/>
</dbReference>
<dbReference type="EMBL" id="JBHSGL010000002">
    <property type="protein sequence ID" value="MFC4711630.1"/>
    <property type="molecule type" value="Genomic_DNA"/>
</dbReference>
<dbReference type="NCBIfam" id="TIGR01549">
    <property type="entry name" value="HAD-SF-IA-v1"/>
    <property type="match status" value="1"/>
</dbReference>
<dbReference type="RefSeq" id="WP_377276252.1">
    <property type="nucleotide sequence ID" value="NZ_JBHSGL010000002.1"/>
</dbReference>
<protein>
    <submittedName>
        <fullName evidence="3">Haloacid dehalogenase type II</fullName>
    </submittedName>
</protein>
<dbReference type="Gene3D" id="1.10.150.240">
    <property type="entry name" value="Putative phosphatase, domain 2"/>
    <property type="match status" value="1"/>
</dbReference>
<dbReference type="NCBIfam" id="TIGR01493">
    <property type="entry name" value="HAD-SF-IA-v2"/>
    <property type="match status" value="1"/>
</dbReference>